<proteinExistence type="predicted"/>
<keyword evidence="4" id="KW-0862">Zinc</keyword>
<dbReference type="Pfam" id="PF05853">
    <property type="entry name" value="BKACE"/>
    <property type="match status" value="1"/>
</dbReference>
<keyword evidence="3" id="KW-0479">Metal-binding</keyword>
<evidence type="ECO:0000313" key="6">
    <source>
        <dbReference type="Proteomes" id="UP001365846"/>
    </source>
</evidence>
<protein>
    <submittedName>
        <fullName evidence="5">3-keto-5-aminohexanoate cleavage protein</fullName>
    </submittedName>
</protein>
<sequence length="292" mass="32296">MARKKLIIEARINEYMPRSANPNIPYTAQEIGREAARAREAGASIIHFHARTADGKPAHDVKTFAAAIRAIRANCDCLVFPTLGQISNEGEMGRLTHIEELSKDPATRPDLAPIDTGSTNIDRYDDVNRRFLSDRATYLNRTGVLEAFAKRLPELGVKPQFVSWNVPFTRMFNALRDMGLVQNTPYFMYELTDEGILGGHPGTVKGLMAHLEFAPKDPIEWTVCNKIGNLTAPGTASIELGGHVAVGLGDYGWPELGTPHNGEVVHRFVQIAKMLGREIATPADTREMFQMN</sequence>
<evidence type="ECO:0000256" key="1">
    <source>
        <dbReference type="ARBA" id="ARBA00001947"/>
    </source>
</evidence>
<evidence type="ECO:0000313" key="5">
    <source>
        <dbReference type="EMBL" id="MEJ8815543.1"/>
    </source>
</evidence>
<name>A0ABU8VPG7_9BURK</name>
<accession>A0ABU8VPG7</accession>
<comment type="cofactor">
    <cofactor evidence="1">
        <name>Zn(2+)</name>
        <dbReference type="ChEBI" id="CHEBI:29105"/>
    </cofactor>
</comment>
<evidence type="ECO:0000256" key="3">
    <source>
        <dbReference type="ARBA" id="ARBA00022723"/>
    </source>
</evidence>
<gene>
    <name evidence="5" type="ORF">WKW77_31080</name>
</gene>
<evidence type="ECO:0000256" key="4">
    <source>
        <dbReference type="ARBA" id="ARBA00022833"/>
    </source>
</evidence>
<dbReference type="InterPro" id="IPR008567">
    <property type="entry name" value="BKACE"/>
</dbReference>
<dbReference type="PANTHER" id="PTHR37418">
    <property type="entry name" value="3-KETO-5-AMINOHEXANOATE CLEAVAGE ENZYME-RELATED"/>
    <property type="match status" value="1"/>
</dbReference>
<dbReference type="InterPro" id="IPR013785">
    <property type="entry name" value="Aldolase_TIM"/>
</dbReference>
<keyword evidence="2" id="KW-0808">Transferase</keyword>
<reference evidence="5 6" key="1">
    <citation type="submission" date="2024-03" db="EMBL/GenBank/DDBJ databases">
        <title>Novel species of the genus Variovorax.</title>
        <authorList>
            <person name="Liu Q."/>
            <person name="Xin Y.-H."/>
        </authorList>
    </citation>
    <scope>NUCLEOTIDE SEQUENCE [LARGE SCALE GENOMIC DNA]</scope>
    <source>
        <strain evidence="5 6">KACC 18899</strain>
    </source>
</reference>
<dbReference type="Gene3D" id="3.20.20.70">
    <property type="entry name" value="Aldolase class I"/>
    <property type="match status" value="1"/>
</dbReference>
<dbReference type="RefSeq" id="WP_340360748.1">
    <property type="nucleotide sequence ID" value="NZ_JBBKZU010000021.1"/>
</dbReference>
<evidence type="ECO:0000256" key="2">
    <source>
        <dbReference type="ARBA" id="ARBA00022679"/>
    </source>
</evidence>
<keyword evidence="6" id="KW-1185">Reference proteome</keyword>
<organism evidence="5 6">
    <name type="scientific">Variovorax ureilyticus</name>
    <dbReference type="NCBI Taxonomy" id="1836198"/>
    <lineage>
        <taxon>Bacteria</taxon>
        <taxon>Pseudomonadati</taxon>
        <taxon>Pseudomonadota</taxon>
        <taxon>Betaproteobacteria</taxon>
        <taxon>Burkholderiales</taxon>
        <taxon>Comamonadaceae</taxon>
        <taxon>Variovorax</taxon>
    </lineage>
</organism>
<dbReference type="EMBL" id="JBBKZU010000021">
    <property type="protein sequence ID" value="MEJ8815543.1"/>
    <property type="molecule type" value="Genomic_DNA"/>
</dbReference>
<comment type="caution">
    <text evidence="5">The sequence shown here is derived from an EMBL/GenBank/DDBJ whole genome shotgun (WGS) entry which is preliminary data.</text>
</comment>
<dbReference type="PANTHER" id="PTHR37418:SF2">
    <property type="entry name" value="3-KETO-5-AMINOHEXANOATE CLEAVAGE ENZYME"/>
    <property type="match status" value="1"/>
</dbReference>
<dbReference type="Proteomes" id="UP001365846">
    <property type="component" value="Unassembled WGS sequence"/>
</dbReference>